<evidence type="ECO:0000313" key="2">
    <source>
        <dbReference type="EMBL" id="CAG8737281.1"/>
    </source>
</evidence>
<dbReference type="AlphaFoldDB" id="A0A9N9IIN3"/>
<feature type="compositionally biased region" description="Low complexity" evidence="1">
    <location>
        <begin position="8"/>
        <end position="21"/>
    </location>
</feature>
<evidence type="ECO:0000256" key="1">
    <source>
        <dbReference type="SAM" id="MobiDB-lite"/>
    </source>
</evidence>
<organism evidence="2 3">
    <name type="scientific">Ambispora leptoticha</name>
    <dbReference type="NCBI Taxonomy" id="144679"/>
    <lineage>
        <taxon>Eukaryota</taxon>
        <taxon>Fungi</taxon>
        <taxon>Fungi incertae sedis</taxon>
        <taxon>Mucoromycota</taxon>
        <taxon>Glomeromycotina</taxon>
        <taxon>Glomeromycetes</taxon>
        <taxon>Archaeosporales</taxon>
        <taxon>Ambisporaceae</taxon>
        <taxon>Ambispora</taxon>
    </lineage>
</organism>
<reference evidence="2" key="1">
    <citation type="submission" date="2021-06" db="EMBL/GenBank/DDBJ databases">
        <authorList>
            <person name="Kallberg Y."/>
            <person name="Tangrot J."/>
            <person name="Rosling A."/>
        </authorList>
    </citation>
    <scope>NUCLEOTIDE SEQUENCE</scope>
    <source>
        <strain evidence="2">FL130A</strain>
    </source>
</reference>
<dbReference type="EMBL" id="CAJVPS010033482">
    <property type="protein sequence ID" value="CAG8737281.1"/>
    <property type="molecule type" value="Genomic_DNA"/>
</dbReference>
<gene>
    <name evidence="2" type="ORF">ALEPTO_LOCUS12828</name>
</gene>
<comment type="caution">
    <text evidence="2">The sequence shown here is derived from an EMBL/GenBank/DDBJ whole genome shotgun (WGS) entry which is preliminary data.</text>
</comment>
<protein>
    <submittedName>
        <fullName evidence="2">6727_t:CDS:1</fullName>
    </submittedName>
</protein>
<feature type="region of interest" description="Disordered" evidence="1">
    <location>
        <begin position="1"/>
        <end position="22"/>
    </location>
</feature>
<dbReference type="Proteomes" id="UP000789508">
    <property type="component" value="Unassembled WGS sequence"/>
</dbReference>
<keyword evidence="3" id="KW-1185">Reference proteome</keyword>
<feature type="non-terminal residue" evidence="2">
    <location>
        <position position="1"/>
    </location>
</feature>
<proteinExistence type="predicted"/>
<name>A0A9N9IIN3_9GLOM</name>
<accession>A0A9N9IIN3</accession>
<dbReference type="OrthoDB" id="5596129at2759"/>
<sequence>FNEVFTEPSLLPSPTRPSLNRPDSEYYFNTTGSPTQSIFRINDTPVSADISSSEAEILRKVDSRINEKFWFLEQTLKQHFEQPTARTNTPQSFNNTHQRIKLTMPSPVVLNSNNAAYFQPSQQVQEVYSETTGHADIESLNHTSQ</sequence>
<evidence type="ECO:0000313" key="3">
    <source>
        <dbReference type="Proteomes" id="UP000789508"/>
    </source>
</evidence>